<feature type="compositionally biased region" description="Polar residues" evidence="2">
    <location>
        <begin position="394"/>
        <end position="413"/>
    </location>
</feature>
<feature type="compositionally biased region" description="Polar residues" evidence="2">
    <location>
        <begin position="97"/>
        <end position="110"/>
    </location>
</feature>
<feature type="region of interest" description="Disordered" evidence="2">
    <location>
        <begin position="166"/>
        <end position="419"/>
    </location>
</feature>
<feature type="region of interest" description="Disordered" evidence="2">
    <location>
        <begin position="797"/>
        <end position="832"/>
    </location>
</feature>
<sequence>MSNLLYWRFSRSLYTYLSIRYAGHRPLAPMIRHFHDDDSGHKDTKRNMRPRVANKDEKIPSDLKLVDSKTKHKISTGTAPKLSIEQEMKALGHVVGSKQQQQNSKDTINLKSHVHANPTPKSTDAKSSSKSSQTVGDQSKDTAVECQSNASAVESRVRAFVDSIESRKASRTTEKQDKSPSPVTTTANRNAVTKLTDKCSQASQTESQKVSSKEGSKTDLKTRSSSQTGVGSTNLFDGKPESSQTKMSQKRSESAGNLADKNVGFKSDPQIPWEGMFGEHFKTSPKGSIEGGSKAVGSKEERSQSLHVVSSKDQNKINDKLSQVEAKPETTKIKSQSAGDRNLQQNINKTKPEPNQSLTKGARSNSLGCAVQNSPKTEAPSTEIKNKTILNPWKTETSSSNNIDKANSNQAQTKDPRCNSVGKTGAELAMEGNSALKSAIPQKEKSNICFKFEHKVSKPVQSQTEIKTAVIKDDAALKDVLKGSNKHDEWIAKILSPPNKGYESSKIKSNTAHKIEDGFSKAMPHQNKSDNKFAPSKTDEASRDKSKIQSDIKPTGAESEKASKDNYSSTFNVDDGFSKANPYQKQPDNKSALNKPSSKFDEATQNKSNSIYYVKSWNSELKQSQNELIKKSGVMKPDEASRDKPNSFNKDGERFHKSKPSQSQFDNKLSADKLDEMPMNKSNIIYKVTDLSSEALPNQSTNKHGANKMDEASNKNLSTPKETSNDLLESFSVVRSASTSDRKFSGDIVKVEKIELLPENTVEEKAFTTPSKRANIQDGFNSDLKYRSSIEKANSYDRKAEIQQSARPQYGLKSAEKTKSTAFGSSQKSNRGTIGSLLQAVRQNPNRQEKAAKGHQEEVVNILKEKIKEDEKKAEFLEIIADELRSRRAIDTTPVNDNKMNPMKSGDAPTTARTEGTSGAMSKDKPSSNHDRELTATIAAAIVKGISESSATSKESDTIAGKSMPIVSLQELRASGQRDSHLTSTSLGNSNSGKTMTSYGKTELIGTDESRIGGKRETNVVNAEPDSKKMDKKFRTDLIVDKGSDNQISKDITCNVRDKSTEKTHKIKAEDITPGVLYNSTTEGENRDFPTNINIEDDDETLRFKAEQFLKESEARQILEKTKHINIEKLDVDKLDVEKRAVAQLDAAKLDANKQDFAKVDVAKPDVAKLDVDKLDVDELDVSAQQKPKPKLTISQYLYEMFMGKRKNNNESGRRNITTYSAVHNRNSRLDNHTESKSKKSVTPYASKKTAETFISPDLAKRQLGKEAILKGRRSKSQESRHGVYDRESRQRFDQFEVSCSKQLVLSQSACMPGISHQKQTLIPTLNDNVILRMQKTESEENLVNFTDDINSTKILGGTPYKCEDKSLRAKLKNKKDKSEIVIKGGSKKCLEKEKDVKEAEDDGECGKRSFGALGRQLFHNLLIYISRIEKKH</sequence>
<feature type="region of interest" description="Disordered" evidence="2">
    <location>
        <begin position="975"/>
        <end position="999"/>
    </location>
</feature>
<feature type="compositionally biased region" description="Basic and acidic residues" evidence="2">
    <location>
        <begin position="211"/>
        <end position="222"/>
    </location>
</feature>
<feature type="compositionally biased region" description="Basic and acidic residues" evidence="2">
    <location>
        <begin position="636"/>
        <end position="655"/>
    </location>
</feature>
<feature type="region of interest" description="Disordered" evidence="2">
    <location>
        <begin position="519"/>
        <end position="604"/>
    </location>
</feature>
<feature type="compositionally biased region" description="Basic and acidic residues" evidence="2">
    <location>
        <begin position="1228"/>
        <end position="1238"/>
    </location>
</feature>
<protein>
    <submittedName>
        <fullName evidence="3">Uncharacterized protein</fullName>
    </submittedName>
</protein>
<evidence type="ECO:0000256" key="1">
    <source>
        <dbReference type="SAM" id="Coils"/>
    </source>
</evidence>
<dbReference type="HOGENOM" id="CLU_251968_0_0_1"/>
<feature type="compositionally biased region" description="Polar residues" evidence="2">
    <location>
        <begin position="820"/>
        <end position="832"/>
    </location>
</feature>
<feature type="region of interest" description="Disordered" evidence="2">
    <location>
        <begin position="1225"/>
        <end position="1245"/>
    </location>
</feature>
<dbReference type="InParanoid" id="B4LZX0"/>
<gene>
    <name evidence="3" type="primary">Dvir\GJ23220</name>
    <name evidence="3" type="ORF">Dvir_GJ23220</name>
</gene>
<feature type="coiled-coil region" evidence="1">
    <location>
        <begin position="860"/>
        <end position="887"/>
    </location>
</feature>
<evidence type="ECO:0000313" key="3">
    <source>
        <dbReference type="EMBL" id="EDW67198.2"/>
    </source>
</evidence>
<keyword evidence="1" id="KW-0175">Coiled coil</keyword>
<organism evidence="3 4">
    <name type="scientific">Drosophila virilis</name>
    <name type="common">Fruit fly</name>
    <dbReference type="NCBI Taxonomy" id="7244"/>
    <lineage>
        <taxon>Eukaryota</taxon>
        <taxon>Metazoa</taxon>
        <taxon>Ecdysozoa</taxon>
        <taxon>Arthropoda</taxon>
        <taxon>Hexapoda</taxon>
        <taxon>Insecta</taxon>
        <taxon>Pterygota</taxon>
        <taxon>Neoptera</taxon>
        <taxon>Endopterygota</taxon>
        <taxon>Diptera</taxon>
        <taxon>Brachycera</taxon>
        <taxon>Muscomorpha</taxon>
        <taxon>Ephydroidea</taxon>
        <taxon>Drosophilidae</taxon>
        <taxon>Drosophila</taxon>
    </lineage>
</organism>
<feature type="region of interest" description="Disordered" evidence="2">
    <location>
        <begin position="35"/>
        <end position="58"/>
    </location>
</feature>
<feature type="region of interest" description="Disordered" evidence="2">
    <location>
        <begin position="1268"/>
        <end position="1288"/>
    </location>
</feature>
<feature type="compositionally biased region" description="Polar residues" evidence="2">
    <location>
        <begin position="714"/>
        <end position="724"/>
    </location>
</feature>
<feature type="region of interest" description="Disordered" evidence="2">
    <location>
        <begin position="893"/>
        <end position="931"/>
    </location>
</feature>
<feature type="compositionally biased region" description="Polar residues" evidence="2">
    <location>
        <begin position="179"/>
        <end position="210"/>
    </location>
</feature>
<feature type="compositionally biased region" description="Polar residues" evidence="2">
    <location>
        <begin position="223"/>
        <end position="247"/>
    </location>
</feature>
<evidence type="ECO:0000256" key="2">
    <source>
        <dbReference type="SAM" id="MobiDB-lite"/>
    </source>
</evidence>
<feature type="compositionally biased region" description="Basic and acidic residues" evidence="2">
    <location>
        <begin position="35"/>
        <end position="46"/>
    </location>
</feature>
<feature type="compositionally biased region" description="Basic and acidic residues" evidence="2">
    <location>
        <begin position="166"/>
        <end position="178"/>
    </location>
</feature>
<feature type="compositionally biased region" description="Polar residues" evidence="2">
    <location>
        <begin position="581"/>
        <end position="597"/>
    </location>
</feature>
<dbReference type="EMBL" id="CH940650">
    <property type="protein sequence ID" value="EDW67198.2"/>
    <property type="molecule type" value="Genomic_DNA"/>
</dbReference>
<feature type="region of interest" description="Disordered" evidence="2">
    <location>
        <begin position="631"/>
        <end position="676"/>
    </location>
</feature>
<dbReference type="Proteomes" id="UP000008792">
    <property type="component" value="Unassembled WGS sequence"/>
</dbReference>
<dbReference type="SMR" id="B4LZX0"/>
<feature type="compositionally biased region" description="Polar residues" evidence="2">
    <location>
        <begin position="333"/>
        <end position="380"/>
    </location>
</feature>
<evidence type="ECO:0000313" key="4">
    <source>
        <dbReference type="Proteomes" id="UP000008792"/>
    </source>
</evidence>
<feature type="region of interest" description="Disordered" evidence="2">
    <location>
        <begin position="696"/>
        <end position="724"/>
    </location>
</feature>
<dbReference type="KEGG" id="dvi:6629721"/>
<feature type="compositionally biased region" description="Polar residues" evidence="2">
    <location>
        <begin position="911"/>
        <end position="920"/>
    </location>
</feature>
<feature type="compositionally biased region" description="Basic and acidic residues" evidence="2">
    <location>
        <begin position="527"/>
        <end position="550"/>
    </location>
</feature>
<feature type="compositionally biased region" description="Polar residues" evidence="2">
    <location>
        <begin position="982"/>
        <end position="999"/>
    </location>
</feature>
<keyword evidence="4" id="KW-1185">Reference proteome</keyword>
<reference evidence="3 4" key="1">
    <citation type="journal article" date="2007" name="Nature">
        <title>Evolution of genes and genomes on the Drosophila phylogeny.</title>
        <authorList>
            <consortium name="Drosophila 12 Genomes Consortium"/>
            <person name="Clark A.G."/>
            <person name="Eisen M.B."/>
            <person name="Smith D.R."/>
            <person name="Bergman C.M."/>
            <person name="Oliver B."/>
            <person name="Markow T.A."/>
            <person name="Kaufman T.C."/>
            <person name="Kellis M."/>
            <person name="Gelbart W."/>
            <person name="Iyer V.N."/>
            <person name="Pollard D.A."/>
            <person name="Sackton T.B."/>
            <person name="Larracuente A.M."/>
            <person name="Singh N.D."/>
            <person name="Abad J.P."/>
            <person name="Abt D.N."/>
            <person name="Adryan B."/>
            <person name="Aguade M."/>
            <person name="Akashi H."/>
            <person name="Anderson W.W."/>
            <person name="Aquadro C.F."/>
            <person name="Ardell D.H."/>
            <person name="Arguello R."/>
            <person name="Artieri C.G."/>
            <person name="Barbash D.A."/>
            <person name="Barker D."/>
            <person name="Barsanti P."/>
            <person name="Batterham P."/>
            <person name="Batzoglou S."/>
            <person name="Begun D."/>
            <person name="Bhutkar A."/>
            <person name="Blanco E."/>
            <person name="Bosak S.A."/>
            <person name="Bradley R.K."/>
            <person name="Brand A.D."/>
            <person name="Brent M.R."/>
            <person name="Brooks A.N."/>
            <person name="Brown R.H."/>
            <person name="Butlin R.K."/>
            <person name="Caggese C."/>
            <person name="Calvi B.R."/>
            <person name="Bernardo de Carvalho A."/>
            <person name="Caspi A."/>
            <person name="Castrezana S."/>
            <person name="Celniker S.E."/>
            <person name="Chang J.L."/>
            <person name="Chapple C."/>
            <person name="Chatterji S."/>
            <person name="Chinwalla A."/>
            <person name="Civetta A."/>
            <person name="Clifton S.W."/>
            <person name="Comeron J.M."/>
            <person name="Costello J.C."/>
            <person name="Coyne J.A."/>
            <person name="Daub J."/>
            <person name="David R.G."/>
            <person name="Delcher A.L."/>
            <person name="Delehaunty K."/>
            <person name="Do C.B."/>
            <person name="Ebling H."/>
            <person name="Edwards K."/>
            <person name="Eickbush T."/>
            <person name="Evans J.D."/>
            <person name="Filipski A."/>
            <person name="Findeiss S."/>
            <person name="Freyhult E."/>
            <person name="Fulton L."/>
            <person name="Fulton R."/>
            <person name="Garcia A.C."/>
            <person name="Gardiner A."/>
            <person name="Garfield D.A."/>
            <person name="Garvin B.E."/>
            <person name="Gibson G."/>
            <person name="Gilbert D."/>
            <person name="Gnerre S."/>
            <person name="Godfrey J."/>
            <person name="Good R."/>
            <person name="Gotea V."/>
            <person name="Gravely B."/>
            <person name="Greenberg A.J."/>
            <person name="Griffiths-Jones S."/>
            <person name="Gross S."/>
            <person name="Guigo R."/>
            <person name="Gustafson E.A."/>
            <person name="Haerty W."/>
            <person name="Hahn M.W."/>
            <person name="Halligan D.L."/>
            <person name="Halpern A.L."/>
            <person name="Halter G.M."/>
            <person name="Han M.V."/>
            <person name="Heger A."/>
            <person name="Hillier L."/>
            <person name="Hinrichs A.S."/>
            <person name="Holmes I."/>
            <person name="Hoskins R.A."/>
            <person name="Hubisz M.J."/>
            <person name="Hultmark D."/>
            <person name="Huntley M.A."/>
            <person name="Jaffe D.B."/>
            <person name="Jagadeeshan S."/>
            <person name="Jeck W.R."/>
            <person name="Johnson J."/>
            <person name="Jones C.D."/>
            <person name="Jordan W.C."/>
            <person name="Karpen G.H."/>
            <person name="Kataoka E."/>
            <person name="Keightley P.D."/>
            <person name="Kheradpour P."/>
            <person name="Kirkness E.F."/>
            <person name="Koerich L.B."/>
            <person name="Kristiansen K."/>
            <person name="Kudrna D."/>
            <person name="Kulathinal R.J."/>
            <person name="Kumar S."/>
            <person name="Kwok R."/>
            <person name="Lander E."/>
            <person name="Langley C.H."/>
            <person name="Lapoint R."/>
            <person name="Lazzaro B.P."/>
            <person name="Lee S.J."/>
            <person name="Levesque L."/>
            <person name="Li R."/>
            <person name="Lin C.F."/>
            <person name="Lin M.F."/>
            <person name="Lindblad-Toh K."/>
            <person name="Llopart A."/>
            <person name="Long M."/>
            <person name="Low L."/>
            <person name="Lozovsky E."/>
            <person name="Lu J."/>
            <person name="Luo M."/>
            <person name="Machado C.A."/>
            <person name="Makalowski W."/>
            <person name="Marzo M."/>
            <person name="Matsuda M."/>
            <person name="Matzkin L."/>
            <person name="McAllister B."/>
            <person name="McBride C.S."/>
            <person name="McKernan B."/>
            <person name="McKernan K."/>
            <person name="Mendez-Lago M."/>
            <person name="Minx P."/>
            <person name="Mollenhauer M.U."/>
            <person name="Montooth K."/>
            <person name="Mount S.M."/>
            <person name="Mu X."/>
            <person name="Myers E."/>
            <person name="Negre B."/>
            <person name="Newfeld S."/>
            <person name="Nielsen R."/>
            <person name="Noor M.A."/>
            <person name="O'Grady P."/>
            <person name="Pachter L."/>
            <person name="Papaceit M."/>
            <person name="Parisi M.J."/>
            <person name="Parisi M."/>
            <person name="Parts L."/>
            <person name="Pedersen J.S."/>
            <person name="Pesole G."/>
            <person name="Phillippy A.M."/>
            <person name="Ponting C.P."/>
            <person name="Pop M."/>
            <person name="Porcelli D."/>
            <person name="Powell J.R."/>
            <person name="Prohaska S."/>
            <person name="Pruitt K."/>
            <person name="Puig M."/>
            <person name="Quesneville H."/>
            <person name="Ram K.R."/>
            <person name="Rand D."/>
            <person name="Rasmussen M.D."/>
            <person name="Reed L.K."/>
            <person name="Reenan R."/>
            <person name="Reily A."/>
            <person name="Remington K.A."/>
            <person name="Rieger T.T."/>
            <person name="Ritchie M.G."/>
            <person name="Robin C."/>
            <person name="Rogers Y.H."/>
            <person name="Rohde C."/>
            <person name="Rozas J."/>
            <person name="Rubenfield M.J."/>
            <person name="Ruiz A."/>
            <person name="Russo S."/>
            <person name="Salzberg S.L."/>
            <person name="Sanchez-Gracia A."/>
            <person name="Saranga D.J."/>
            <person name="Sato H."/>
            <person name="Schaeffer S.W."/>
            <person name="Schatz M.C."/>
            <person name="Schlenke T."/>
            <person name="Schwartz R."/>
            <person name="Segarra C."/>
            <person name="Singh R.S."/>
            <person name="Sirot L."/>
            <person name="Sirota M."/>
            <person name="Sisneros N.B."/>
            <person name="Smith C.D."/>
            <person name="Smith T.F."/>
            <person name="Spieth J."/>
            <person name="Stage D.E."/>
            <person name="Stark A."/>
            <person name="Stephan W."/>
            <person name="Strausberg R.L."/>
            <person name="Strempel S."/>
            <person name="Sturgill D."/>
            <person name="Sutton G."/>
            <person name="Sutton G.G."/>
            <person name="Tao W."/>
            <person name="Teichmann S."/>
            <person name="Tobari Y.N."/>
            <person name="Tomimura Y."/>
            <person name="Tsolas J.M."/>
            <person name="Valente V.L."/>
            <person name="Venter E."/>
            <person name="Venter J.C."/>
            <person name="Vicario S."/>
            <person name="Vieira F.G."/>
            <person name="Vilella A.J."/>
            <person name="Villasante A."/>
            <person name="Walenz B."/>
            <person name="Wang J."/>
            <person name="Wasserman M."/>
            <person name="Watts T."/>
            <person name="Wilson D."/>
            <person name="Wilson R.K."/>
            <person name="Wing R.A."/>
            <person name="Wolfner M.F."/>
            <person name="Wong A."/>
            <person name="Wong G.K."/>
            <person name="Wu C.I."/>
            <person name="Wu G."/>
            <person name="Yamamoto D."/>
            <person name="Yang H.P."/>
            <person name="Yang S.P."/>
            <person name="Yorke J.A."/>
            <person name="Yoshida K."/>
            <person name="Zdobnov E."/>
            <person name="Zhang P."/>
            <person name="Zhang Y."/>
            <person name="Zimin A.V."/>
            <person name="Baldwin J."/>
            <person name="Abdouelleil A."/>
            <person name="Abdulkadir J."/>
            <person name="Abebe A."/>
            <person name="Abera B."/>
            <person name="Abreu J."/>
            <person name="Acer S.C."/>
            <person name="Aftuck L."/>
            <person name="Alexander A."/>
            <person name="An P."/>
            <person name="Anderson E."/>
            <person name="Anderson S."/>
            <person name="Arachi H."/>
            <person name="Azer M."/>
            <person name="Bachantsang P."/>
            <person name="Barry A."/>
            <person name="Bayul T."/>
            <person name="Berlin A."/>
            <person name="Bessette D."/>
            <person name="Bloom T."/>
            <person name="Blye J."/>
            <person name="Boguslavskiy L."/>
            <person name="Bonnet C."/>
            <person name="Boukhgalter B."/>
            <person name="Bourzgui I."/>
            <person name="Brown A."/>
            <person name="Cahill P."/>
            <person name="Channer S."/>
            <person name="Cheshatsang Y."/>
            <person name="Chuda L."/>
            <person name="Citroen M."/>
            <person name="Collymore A."/>
            <person name="Cooke P."/>
            <person name="Costello M."/>
            <person name="D'Aco K."/>
            <person name="Daza R."/>
            <person name="De Haan G."/>
            <person name="DeGray S."/>
            <person name="DeMaso C."/>
            <person name="Dhargay N."/>
            <person name="Dooley K."/>
            <person name="Dooley E."/>
            <person name="Doricent M."/>
            <person name="Dorje P."/>
            <person name="Dorjee K."/>
            <person name="Dupes A."/>
            <person name="Elong R."/>
            <person name="Falk J."/>
            <person name="Farina A."/>
            <person name="Faro S."/>
            <person name="Ferguson D."/>
            <person name="Fisher S."/>
            <person name="Foley C.D."/>
            <person name="Franke A."/>
            <person name="Friedrich D."/>
            <person name="Gadbois L."/>
            <person name="Gearin G."/>
            <person name="Gearin C.R."/>
            <person name="Giannoukos G."/>
            <person name="Goode T."/>
            <person name="Graham J."/>
            <person name="Grandbois E."/>
            <person name="Grewal S."/>
            <person name="Gyaltsen K."/>
            <person name="Hafez N."/>
            <person name="Hagos B."/>
            <person name="Hall J."/>
            <person name="Henson C."/>
            <person name="Hollinger A."/>
            <person name="Honan T."/>
            <person name="Huard M.D."/>
            <person name="Hughes L."/>
            <person name="Hurhula B."/>
            <person name="Husby M.E."/>
            <person name="Kamat A."/>
            <person name="Kanga B."/>
            <person name="Kashin S."/>
            <person name="Khazanovich D."/>
            <person name="Kisner P."/>
            <person name="Lance K."/>
            <person name="Lara M."/>
            <person name="Lee W."/>
            <person name="Lennon N."/>
            <person name="Letendre F."/>
            <person name="LeVine R."/>
            <person name="Lipovsky A."/>
            <person name="Liu X."/>
            <person name="Liu J."/>
            <person name="Liu S."/>
            <person name="Lokyitsang T."/>
            <person name="Lokyitsang Y."/>
            <person name="Lubonja R."/>
            <person name="Lui A."/>
            <person name="MacDonald P."/>
            <person name="Magnisalis V."/>
            <person name="Maru K."/>
            <person name="Matthews C."/>
            <person name="McCusker W."/>
            <person name="McDonough S."/>
            <person name="Mehta T."/>
            <person name="Meldrim J."/>
            <person name="Meneus L."/>
            <person name="Mihai O."/>
            <person name="Mihalev A."/>
            <person name="Mihova T."/>
            <person name="Mittelman R."/>
            <person name="Mlenga V."/>
            <person name="Montmayeur A."/>
            <person name="Mulrain L."/>
            <person name="Navidi A."/>
            <person name="Naylor J."/>
            <person name="Negash T."/>
            <person name="Nguyen T."/>
            <person name="Nguyen N."/>
            <person name="Nicol R."/>
            <person name="Norbu C."/>
            <person name="Norbu N."/>
            <person name="Novod N."/>
            <person name="O'Neill B."/>
            <person name="Osman S."/>
            <person name="Markiewicz E."/>
            <person name="Oyono O.L."/>
            <person name="Patti C."/>
            <person name="Phunkhang P."/>
            <person name="Pierre F."/>
            <person name="Priest M."/>
            <person name="Raghuraman S."/>
            <person name="Rege F."/>
            <person name="Reyes R."/>
            <person name="Rise C."/>
            <person name="Rogov P."/>
            <person name="Ross K."/>
            <person name="Ryan E."/>
            <person name="Settipalli S."/>
            <person name="Shea T."/>
            <person name="Sherpa N."/>
            <person name="Shi L."/>
            <person name="Shih D."/>
            <person name="Sparrow T."/>
            <person name="Spaulding J."/>
            <person name="Stalker J."/>
            <person name="Stange-Thomann N."/>
            <person name="Stavropoulos S."/>
            <person name="Stone C."/>
            <person name="Strader C."/>
            <person name="Tesfaye S."/>
            <person name="Thomson T."/>
            <person name="Thoulutsang Y."/>
            <person name="Thoulutsang D."/>
            <person name="Topham K."/>
            <person name="Topping I."/>
            <person name="Tsamla T."/>
            <person name="Vassiliev H."/>
            <person name="Vo A."/>
            <person name="Wangchuk T."/>
            <person name="Wangdi T."/>
            <person name="Weiand M."/>
            <person name="Wilkinson J."/>
            <person name="Wilson A."/>
            <person name="Yadav S."/>
            <person name="Young G."/>
            <person name="Yu Q."/>
            <person name="Zembek L."/>
            <person name="Zhong D."/>
            <person name="Zimmer A."/>
            <person name="Zwirko Z."/>
            <person name="Jaffe D.B."/>
            <person name="Alvarez P."/>
            <person name="Brockman W."/>
            <person name="Butler J."/>
            <person name="Chin C."/>
            <person name="Gnerre S."/>
            <person name="Grabherr M."/>
            <person name="Kleber M."/>
            <person name="Mauceli E."/>
            <person name="MacCallum I."/>
        </authorList>
    </citation>
    <scope>NUCLEOTIDE SEQUENCE [LARGE SCALE GENOMIC DNA]</scope>
    <source>
        <strain evidence="4">Tucson 15010-1051.87</strain>
    </source>
</reference>
<dbReference type="OrthoDB" id="10513137at2759"/>
<name>B4LZX0_DROVI</name>
<proteinExistence type="predicted"/>
<feature type="region of interest" description="Disordered" evidence="2">
    <location>
        <begin position="94"/>
        <end position="153"/>
    </location>
</feature>
<feature type="compositionally biased region" description="Basic and acidic residues" evidence="2">
    <location>
        <begin position="922"/>
        <end position="931"/>
    </location>
</feature>
<accession>B4LZX0</accession>